<evidence type="ECO:0000256" key="4">
    <source>
        <dbReference type="ARBA" id="ARBA00022840"/>
    </source>
</evidence>
<evidence type="ECO:0000259" key="7">
    <source>
        <dbReference type="PROSITE" id="PS50011"/>
    </source>
</evidence>
<dbReference type="InterPro" id="IPR008271">
    <property type="entry name" value="Ser/Thr_kinase_AS"/>
</dbReference>
<dbReference type="InterPro" id="IPR011009">
    <property type="entry name" value="Kinase-like_dom_sf"/>
</dbReference>
<proteinExistence type="inferred from homology"/>
<feature type="non-terminal residue" evidence="8">
    <location>
        <position position="1"/>
    </location>
</feature>
<keyword evidence="4 5" id="KW-0067">ATP-binding</keyword>
<dbReference type="PROSITE" id="PS00107">
    <property type="entry name" value="PROTEIN_KINASE_ATP"/>
    <property type="match status" value="1"/>
</dbReference>
<dbReference type="PROSITE" id="PS00108">
    <property type="entry name" value="PROTEIN_KINASE_ST"/>
    <property type="match status" value="1"/>
</dbReference>
<dbReference type="PANTHER" id="PTHR48016">
    <property type="entry name" value="MAP KINASE KINASE KINASE SSK2-RELATED-RELATED"/>
    <property type="match status" value="1"/>
</dbReference>
<evidence type="ECO:0000256" key="2">
    <source>
        <dbReference type="ARBA" id="ARBA00022741"/>
    </source>
</evidence>
<keyword evidence="3" id="KW-0418">Kinase</keyword>
<dbReference type="Proteomes" id="UP001159427">
    <property type="component" value="Unassembled WGS sequence"/>
</dbReference>
<keyword evidence="2 5" id="KW-0547">Nucleotide-binding</keyword>
<evidence type="ECO:0000256" key="6">
    <source>
        <dbReference type="RuleBase" id="RU000304"/>
    </source>
</evidence>
<sequence>RRDRNIWIKGKYLGGGNFGKVFSLTHRESGIKVAMKQVKMEPQYSKMPEEVKQLQNEIDKLSRLRHPRIVRFHGSEQKGDVIYLFLDFMAGGSLHDFIRQREKLDEWLTRVFTQQILEGVDYLHSNEITHRDIKGPNILLDSYRSVKLADFGVSRTIQKIGTKTDLTSYVGTTYWMAPEILWGEGYGRKVDIWSVGCTVVEMLTGDPPLKYLEPQAAMFRIGSKPLEVKLPKSVTKEARDFVRSALTWLVLMRY</sequence>
<evidence type="ECO:0000313" key="8">
    <source>
        <dbReference type="EMBL" id="CAH3018658.1"/>
    </source>
</evidence>
<dbReference type="InterPro" id="IPR017441">
    <property type="entry name" value="Protein_kinase_ATP_BS"/>
</dbReference>
<comment type="caution">
    <text evidence="8">The sequence shown here is derived from an EMBL/GenBank/DDBJ whole genome shotgun (WGS) entry which is preliminary data.</text>
</comment>
<keyword evidence="9" id="KW-1185">Reference proteome</keyword>
<evidence type="ECO:0000256" key="5">
    <source>
        <dbReference type="PROSITE-ProRule" id="PRU10141"/>
    </source>
</evidence>
<dbReference type="EMBL" id="CALNXI010000093">
    <property type="protein sequence ID" value="CAH3018658.1"/>
    <property type="molecule type" value="Genomic_DNA"/>
</dbReference>
<keyword evidence="1" id="KW-0808">Transferase</keyword>
<evidence type="ECO:0000256" key="3">
    <source>
        <dbReference type="ARBA" id="ARBA00022777"/>
    </source>
</evidence>
<reference evidence="8 9" key="1">
    <citation type="submission" date="2022-05" db="EMBL/GenBank/DDBJ databases">
        <authorList>
            <consortium name="Genoscope - CEA"/>
            <person name="William W."/>
        </authorList>
    </citation>
    <scope>NUCLEOTIDE SEQUENCE [LARGE SCALE GENOMIC DNA]</scope>
</reference>
<name>A0ABN8LWL2_9CNID</name>
<dbReference type="Pfam" id="PF00069">
    <property type="entry name" value="Pkinase"/>
    <property type="match status" value="1"/>
</dbReference>
<accession>A0ABN8LWL2</accession>
<dbReference type="SUPFAM" id="SSF56112">
    <property type="entry name" value="Protein kinase-like (PK-like)"/>
    <property type="match status" value="1"/>
</dbReference>
<dbReference type="Gene3D" id="1.10.510.10">
    <property type="entry name" value="Transferase(Phosphotransferase) domain 1"/>
    <property type="match status" value="1"/>
</dbReference>
<dbReference type="PROSITE" id="PS50011">
    <property type="entry name" value="PROTEIN_KINASE_DOM"/>
    <property type="match status" value="1"/>
</dbReference>
<protein>
    <recommendedName>
        <fullName evidence="7">Protein kinase domain-containing protein</fullName>
    </recommendedName>
</protein>
<dbReference type="SMART" id="SM00220">
    <property type="entry name" value="S_TKc"/>
    <property type="match status" value="1"/>
</dbReference>
<gene>
    <name evidence="8" type="ORF">PEVE_00044242</name>
</gene>
<comment type="similarity">
    <text evidence="6">Belongs to the protein kinase superfamily.</text>
</comment>
<feature type="domain" description="Protein kinase" evidence="7">
    <location>
        <begin position="7"/>
        <end position="254"/>
    </location>
</feature>
<dbReference type="PANTHER" id="PTHR48016:SF56">
    <property type="entry name" value="MAPKK KINASE"/>
    <property type="match status" value="1"/>
</dbReference>
<evidence type="ECO:0000256" key="1">
    <source>
        <dbReference type="ARBA" id="ARBA00022679"/>
    </source>
</evidence>
<dbReference type="PIRSF" id="PIRSF000654">
    <property type="entry name" value="Integrin-linked_kinase"/>
    <property type="match status" value="1"/>
</dbReference>
<organism evidence="8 9">
    <name type="scientific">Porites evermanni</name>
    <dbReference type="NCBI Taxonomy" id="104178"/>
    <lineage>
        <taxon>Eukaryota</taxon>
        <taxon>Metazoa</taxon>
        <taxon>Cnidaria</taxon>
        <taxon>Anthozoa</taxon>
        <taxon>Hexacorallia</taxon>
        <taxon>Scleractinia</taxon>
        <taxon>Fungiina</taxon>
        <taxon>Poritidae</taxon>
        <taxon>Porites</taxon>
    </lineage>
</organism>
<evidence type="ECO:0000313" key="9">
    <source>
        <dbReference type="Proteomes" id="UP001159427"/>
    </source>
</evidence>
<keyword evidence="6" id="KW-0723">Serine/threonine-protein kinase</keyword>
<dbReference type="InterPro" id="IPR050538">
    <property type="entry name" value="MAP_kinase_kinase_kinase"/>
</dbReference>
<dbReference type="InterPro" id="IPR000719">
    <property type="entry name" value="Prot_kinase_dom"/>
</dbReference>
<feature type="binding site" evidence="5">
    <location>
        <position position="36"/>
    </location>
    <ligand>
        <name>ATP</name>
        <dbReference type="ChEBI" id="CHEBI:30616"/>
    </ligand>
</feature>